<evidence type="ECO:0000256" key="9">
    <source>
        <dbReference type="ARBA" id="ARBA00034808"/>
    </source>
</evidence>
<dbReference type="InterPro" id="IPR027417">
    <property type="entry name" value="P-loop_NTPase"/>
</dbReference>
<evidence type="ECO:0000256" key="1">
    <source>
        <dbReference type="ARBA" id="ARBA00009922"/>
    </source>
</evidence>
<keyword evidence="6" id="KW-0238">DNA-binding</keyword>
<dbReference type="GO" id="GO:0005524">
    <property type="term" value="F:ATP binding"/>
    <property type="evidence" value="ECO:0007669"/>
    <property type="project" value="UniProtKB-UniRule"/>
</dbReference>
<dbReference type="InterPro" id="IPR014017">
    <property type="entry name" value="DNA_helicase_UvrD-like_C"/>
</dbReference>
<protein>
    <recommendedName>
        <fullName evidence="9">DNA 3'-5' helicase</fullName>
        <ecNumber evidence="9">5.6.2.4</ecNumber>
    </recommendedName>
</protein>
<feature type="domain" description="UvrD-like helicase ATP-binding" evidence="12">
    <location>
        <begin position="6"/>
        <end position="283"/>
    </location>
</feature>
<evidence type="ECO:0000256" key="10">
    <source>
        <dbReference type="ARBA" id="ARBA00048988"/>
    </source>
</evidence>
<dbReference type="AlphaFoldDB" id="A0A1Y6K186"/>
<keyword evidence="2 11" id="KW-0547">Nucleotide-binding</keyword>
<evidence type="ECO:0000256" key="3">
    <source>
        <dbReference type="ARBA" id="ARBA00022801"/>
    </source>
</evidence>
<evidence type="ECO:0000256" key="2">
    <source>
        <dbReference type="ARBA" id="ARBA00022741"/>
    </source>
</evidence>
<dbReference type="RefSeq" id="WP_087861386.1">
    <property type="nucleotide sequence ID" value="NZ_LT859958.1"/>
</dbReference>
<dbReference type="GO" id="GO:0043138">
    <property type="term" value="F:3'-5' DNA helicase activity"/>
    <property type="evidence" value="ECO:0007669"/>
    <property type="project" value="UniProtKB-EC"/>
</dbReference>
<dbReference type="GO" id="GO:0005829">
    <property type="term" value="C:cytosol"/>
    <property type="evidence" value="ECO:0007669"/>
    <property type="project" value="TreeGrafter"/>
</dbReference>
<dbReference type="PROSITE" id="PS51217">
    <property type="entry name" value="UVRD_HELICASE_CTER"/>
    <property type="match status" value="1"/>
</dbReference>
<evidence type="ECO:0000313" key="14">
    <source>
        <dbReference type="EMBL" id="SMX53452.1"/>
    </source>
</evidence>
<name>A0A1Y6K186_9CHLR</name>
<evidence type="ECO:0000259" key="13">
    <source>
        <dbReference type="PROSITE" id="PS51217"/>
    </source>
</evidence>
<dbReference type="GO" id="GO:0033202">
    <property type="term" value="C:DNA helicase complex"/>
    <property type="evidence" value="ECO:0007669"/>
    <property type="project" value="TreeGrafter"/>
</dbReference>
<keyword evidence="3 11" id="KW-0378">Hydrolase</keyword>
<evidence type="ECO:0000256" key="4">
    <source>
        <dbReference type="ARBA" id="ARBA00022806"/>
    </source>
</evidence>
<dbReference type="CDD" id="cd18807">
    <property type="entry name" value="SF1_C_UvrD"/>
    <property type="match status" value="1"/>
</dbReference>
<dbReference type="Pfam" id="PF13361">
    <property type="entry name" value="UvrD_C"/>
    <property type="match status" value="1"/>
</dbReference>
<dbReference type="PANTHER" id="PTHR11070">
    <property type="entry name" value="UVRD / RECB / PCRA DNA HELICASE FAMILY MEMBER"/>
    <property type="match status" value="1"/>
</dbReference>
<keyword evidence="4 11" id="KW-0347">Helicase</keyword>
<dbReference type="Gene3D" id="3.40.50.300">
    <property type="entry name" value="P-loop containing nucleotide triphosphate hydrolases"/>
    <property type="match status" value="2"/>
</dbReference>
<proteinExistence type="inferred from homology"/>
<dbReference type="Gene3D" id="1.10.10.160">
    <property type="match status" value="1"/>
</dbReference>
<evidence type="ECO:0000256" key="5">
    <source>
        <dbReference type="ARBA" id="ARBA00022840"/>
    </source>
</evidence>
<reference evidence="15" key="1">
    <citation type="submission" date="2017-05" db="EMBL/GenBank/DDBJ databases">
        <authorList>
            <person name="Kirkegaard R."/>
            <person name="Mcilroy J S."/>
        </authorList>
    </citation>
    <scope>NUCLEOTIDE SEQUENCE [LARGE SCALE GENOMIC DNA]</scope>
</reference>
<dbReference type="OrthoDB" id="9810135at2"/>
<dbReference type="InterPro" id="IPR014016">
    <property type="entry name" value="UvrD-like_ATP-bd"/>
</dbReference>
<evidence type="ECO:0000256" key="8">
    <source>
        <dbReference type="ARBA" id="ARBA00034617"/>
    </source>
</evidence>
<evidence type="ECO:0000256" key="11">
    <source>
        <dbReference type="PROSITE-ProRule" id="PRU00560"/>
    </source>
</evidence>
<accession>A0A1Y6K186</accession>
<evidence type="ECO:0000256" key="6">
    <source>
        <dbReference type="ARBA" id="ARBA00023125"/>
    </source>
</evidence>
<dbReference type="Proteomes" id="UP000195514">
    <property type="component" value="Chromosome I"/>
</dbReference>
<dbReference type="GO" id="GO:0003677">
    <property type="term" value="F:DNA binding"/>
    <property type="evidence" value="ECO:0007669"/>
    <property type="project" value="UniProtKB-KW"/>
</dbReference>
<comment type="catalytic activity">
    <reaction evidence="10">
        <text>ATP + H2O = ADP + phosphate + H(+)</text>
        <dbReference type="Rhea" id="RHEA:13065"/>
        <dbReference type="ChEBI" id="CHEBI:15377"/>
        <dbReference type="ChEBI" id="CHEBI:15378"/>
        <dbReference type="ChEBI" id="CHEBI:30616"/>
        <dbReference type="ChEBI" id="CHEBI:43474"/>
        <dbReference type="ChEBI" id="CHEBI:456216"/>
        <dbReference type="EC" id="5.6.2.4"/>
    </reaction>
</comment>
<evidence type="ECO:0000313" key="15">
    <source>
        <dbReference type="Proteomes" id="UP000195514"/>
    </source>
</evidence>
<dbReference type="GO" id="GO:0016887">
    <property type="term" value="F:ATP hydrolysis activity"/>
    <property type="evidence" value="ECO:0007669"/>
    <property type="project" value="RHEA"/>
</dbReference>
<dbReference type="GO" id="GO:0009314">
    <property type="term" value="P:response to radiation"/>
    <property type="evidence" value="ECO:0007669"/>
    <property type="project" value="UniProtKB-ARBA"/>
</dbReference>
<dbReference type="PANTHER" id="PTHR11070:SF2">
    <property type="entry name" value="ATP-DEPENDENT DNA HELICASE SRS2"/>
    <property type="match status" value="1"/>
</dbReference>
<keyword evidence="15" id="KW-1185">Reference proteome</keyword>
<feature type="domain" description="UvrD-like helicase C-terminal" evidence="13">
    <location>
        <begin position="284"/>
        <end position="559"/>
    </location>
</feature>
<dbReference type="Pfam" id="PF00580">
    <property type="entry name" value="UvrD-helicase"/>
    <property type="match status" value="1"/>
</dbReference>
<dbReference type="FunFam" id="1.10.10.160:FF:000001">
    <property type="entry name" value="ATP-dependent DNA helicase"/>
    <property type="match status" value="1"/>
</dbReference>
<comment type="similarity">
    <text evidence="1">Belongs to the helicase family. UvrD subfamily.</text>
</comment>
<keyword evidence="7" id="KW-0413">Isomerase</keyword>
<dbReference type="Gene3D" id="1.10.486.10">
    <property type="entry name" value="PCRA, domain 4"/>
    <property type="match status" value="1"/>
</dbReference>
<organism evidence="14 15">
    <name type="scientific">Candidatus Brevifilum fermentans</name>
    <dbReference type="NCBI Taxonomy" id="1986204"/>
    <lineage>
        <taxon>Bacteria</taxon>
        <taxon>Bacillati</taxon>
        <taxon>Chloroflexota</taxon>
        <taxon>Anaerolineae</taxon>
        <taxon>Anaerolineales</taxon>
        <taxon>Anaerolineaceae</taxon>
        <taxon>Candidatus Brevifilum</taxon>
    </lineage>
</organism>
<dbReference type="SUPFAM" id="SSF52540">
    <property type="entry name" value="P-loop containing nucleoside triphosphate hydrolases"/>
    <property type="match status" value="1"/>
</dbReference>
<dbReference type="CDD" id="cd17932">
    <property type="entry name" value="DEXQc_UvrD"/>
    <property type="match status" value="1"/>
</dbReference>
<dbReference type="InterPro" id="IPR013986">
    <property type="entry name" value="DExx_box_DNA_helicase_dom_sf"/>
</dbReference>
<dbReference type="EMBL" id="LT859958">
    <property type="protein sequence ID" value="SMX53452.1"/>
    <property type="molecule type" value="Genomic_DNA"/>
</dbReference>
<dbReference type="InterPro" id="IPR000212">
    <property type="entry name" value="DNA_helicase_UvrD/REP"/>
</dbReference>
<dbReference type="EC" id="5.6.2.4" evidence="9"/>
<comment type="catalytic activity">
    <reaction evidence="8">
        <text>Couples ATP hydrolysis with the unwinding of duplex DNA by translocating in the 3'-5' direction.</text>
        <dbReference type="EC" id="5.6.2.4"/>
    </reaction>
</comment>
<keyword evidence="5 11" id="KW-0067">ATP-binding</keyword>
<sequence length="733" mass="84457">MSDFLTELNPQQKQAVASPPGPILVLAGPGSGKTRVLTYRVAYLIAALEVPAYQIMAVTFTNKAAREMGNRIKDLLGERVEGLWLGTFHAICGRILRREAAYLPVDSNFVIFDEDDQLALIKRVIKEHRLNEKDFNPRQVLAKISNAKNDLQTPEELPLENYRDEIIQSLYRAYQAHLVTSNAMDFDDMLLYTASLMRNQPDVRQKYAGRFKHILVDEFQDTNQAQYDLLFHLGAHHRNLFLVGDEDQSIYRWRGADYKNVERFRRDFPDHIEILLEHNYRSTQTILDSATTVINKNVHRTKKVLFTERGKGEPVIVYEALDDYDEAAYVVDIIARQFEQKTAKETDFAIMYRTNAQSRLLEEAFRRANMNYRLVGAQRFYGRREVKDMIAFLRLIYNPKDEVSLSRVINLPPRGIGAVTLQRLQEIAREYGVSSGEVLLSLSLQPDSEFAQALGSLAARLLPFSKLLVGWRSSLDQASLTGLFDQILLDTDYEAYIKAEDDVFLDRWANVLELRSVLLEYEEAGLDVFLETMALVADQDTLPETIDAPTLLTLHSAKGLEFPQVFIIGLDEHILPHSRSLNEDEELAEERRLMYVGMTRAKDRLYLTRAQRRRTPYGNYETMLPSRFLMDLPANLTRGRVSRVDRWDESDDYQQYQWDRPYGSRAQTAAPKPPKKHEQRFYAEMHVRHPVYGEGIVRSSRLEFGDETVEVYFDGLGLKALVASMSRLEIIEE</sequence>
<evidence type="ECO:0000259" key="12">
    <source>
        <dbReference type="PROSITE" id="PS51198"/>
    </source>
</evidence>
<evidence type="ECO:0000256" key="7">
    <source>
        <dbReference type="ARBA" id="ARBA00023235"/>
    </source>
</evidence>
<dbReference type="PROSITE" id="PS51198">
    <property type="entry name" value="UVRD_HELICASE_ATP_BIND"/>
    <property type="match status" value="1"/>
</dbReference>
<gene>
    <name evidence="14" type="primary">pcrA</name>
    <name evidence="14" type="ORF">CFX1CAM_0386</name>
</gene>
<dbReference type="KEGG" id="abat:CFX1CAM_0386"/>
<feature type="binding site" evidence="11">
    <location>
        <begin position="27"/>
        <end position="34"/>
    </location>
    <ligand>
        <name>ATP</name>
        <dbReference type="ChEBI" id="CHEBI:30616"/>
    </ligand>
</feature>
<dbReference type="GO" id="GO:0000725">
    <property type="term" value="P:recombinational repair"/>
    <property type="evidence" value="ECO:0007669"/>
    <property type="project" value="TreeGrafter"/>
</dbReference>